<organism evidence="3 4">
    <name type="scientific">Membranihabitans marinus</name>
    <dbReference type="NCBI Taxonomy" id="1227546"/>
    <lineage>
        <taxon>Bacteria</taxon>
        <taxon>Pseudomonadati</taxon>
        <taxon>Bacteroidota</taxon>
        <taxon>Saprospiria</taxon>
        <taxon>Saprospirales</taxon>
        <taxon>Saprospiraceae</taxon>
        <taxon>Membranihabitans</taxon>
    </lineage>
</organism>
<gene>
    <name evidence="3" type="ORF">KUV50_11345</name>
</gene>
<evidence type="ECO:0000259" key="2">
    <source>
        <dbReference type="Pfam" id="PF06439"/>
    </source>
</evidence>
<proteinExistence type="predicted"/>
<dbReference type="Pfam" id="PF06439">
    <property type="entry name" value="3keto-disac_hyd"/>
    <property type="match status" value="1"/>
</dbReference>
<keyword evidence="4" id="KW-1185">Reference proteome</keyword>
<feature type="domain" description="3-keto-alpha-glucoside-1,2-lyase/3-keto-2-hydroxy-glucal hydratase" evidence="2">
    <location>
        <begin position="33"/>
        <end position="215"/>
    </location>
</feature>
<keyword evidence="1" id="KW-0732">Signal</keyword>
<dbReference type="AlphaFoldDB" id="A0A953HQ13"/>
<name>A0A953HQ13_9BACT</name>
<dbReference type="RefSeq" id="WP_222580273.1">
    <property type="nucleotide sequence ID" value="NZ_JAHVHU010000010.1"/>
</dbReference>
<dbReference type="GO" id="GO:0016787">
    <property type="term" value="F:hydrolase activity"/>
    <property type="evidence" value="ECO:0007669"/>
    <property type="project" value="InterPro"/>
</dbReference>
<accession>A0A953HQ13</accession>
<evidence type="ECO:0000313" key="4">
    <source>
        <dbReference type="Proteomes" id="UP000753961"/>
    </source>
</evidence>
<evidence type="ECO:0000256" key="1">
    <source>
        <dbReference type="SAM" id="SignalP"/>
    </source>
</evidence>
<reference evidence="3" key="1">
    <citation type="submission" date="2021-06" db="EMBL/GenBank/DDBJ databases">
        <title>44 bacteria genomes isolated from Dapeng, Shenzhen.</title>
        <authorList>
            <person name="Zheng W."/>
            <person name="Yu S."/>
            <person name="Huang Y."/>
        </authorList>
    </citation>
    <scope>NUCLEOTIDE SEQUENCE</scope>
    <source>
        <strain evidence="3">DP5N28-2</strain>
    </source>
</reference>
<feature type="chain" id="PRO_5037002729" evidence="1">
    <location>
        <begin position="24"/>
        <end position="218"/>
    </location>
</feature>
<sequence>MKNLFYCFTIVFLISSMSCSTTAQSGAKSSKDGWISLFNGENLDGWKVGENASTFSVEDGMIKAYGEKAHLYYVGDVENHNFQNFEFEAKVKTEPRANSGIYFHTRYQEKGWPLHGYEVQINNSGGDWKRTGSLYDIVEVAENYAKDNEWFTEYIKVEGNRVIVKINDIVTVDYTEPENPKREGERVNRILKGGTFALQAHDPNSAIYFKDIKVKPLP</sequence>
<evidence type="ECO:0000313" key="3">
    <source>
        <dbReference type="EMBL" id="MBY5958733.1"/>
    </source>
</evidence>
<comment type="caution">
    <text evidence="3">The sequence shown here is derived from an EMBL/GenBank/DDBJ whole genome shotgun (WGS) entry which is preliminary data.</text>
</comment>
<dbReference type="Proteomes" id="UP000753961">
    <property type="component" value="Unassembled WGS sequence"/>
</dbReference>
<dbReference type="PROSITE" id="PS51257">
    <property type="entry name" value="PROKAR_LIPOPROTEIN"/>
    <property type="match status" value="1"/>
</dbReference>
<dbReference type="EMBL" id="JAHVHU010000010">
    <property type="protein sequence ID" value="MBY5958733.1"/>
    <property type="molecule type" value="Genomic_DNA"/>
</dbReference>
<feature type="signal peptide" evidence="1">
    <location>
        <begin position="1"/>
        <end position="23"/>
    </location>
</feature>
<dbReference type="Gene3D" id="2.60.120.560">
    <property type="entry name" value="Exo-inulinase, domain 1"/>
    <property type="match status" value="1"/>
</dbReference>
<dbReference type="InterPro" id="IPR010496">
    <property type="entry name" value="AL/BT2_dom"/>
</dbReference>
<protein>
    <submittedName>
        <fullName evidence="3">DUF1080 domain-containing protein</fullName>
    </submittedName>
</protein>